<dbReference type="NCBIfam" id="TIGR00726">
    <property type="entry name" value="peptidoglycan editing factor PgeF"/>
    <property type="match status" value="1"/>
</dbReference>
<evidence type="ECO:0000256" key="3">
    <source>
        <dbReference type="ARBA" id="ARBA00022679"/>
    </source>
</evidence>
<comment type="catalytic activity">
    <reaction evidence="7">
        <text>adenosine + H2O + H(+) = inosine + NH4(+)</text>
        <dbReference type="Rhea" id="RHEA:24408"/>
        <dbReference type="ChEBI" id="CHEBI:15377"/>
        <dbReference type="ChEBI" id="CHEBI:15378"/>
        <dbReference type="ChEBI" id="CHEBI:16335"/>
        <dbReference type="ChEBI" id="CHEBI:17596"/>
        <dbReference type="ChEBI" id="CHEBI:28938"/>
        <dbReference type="EC" id="3.5.4.4"/>
    </reaction>
    <physiologicalReaction direction="left-to-right" evidence="7">
        <dbReference type="Rhea" id="RHEA:24409"/>
    </physiologicalReaction>
</comment>
<dbReference type="PANTHER" id="PTHR30616">
    <property type="entry name" value="UNCHARACTERIZED PROTEIN YFIH"/>
    <property type="match status" value="1"/>
</dbReference>
<comment type="similarity">
    <text evidence="2 10">Belongs to the purine nucleoside phosphorylase YfiH/LACC1 family.</text>
</comment>
<dbReference type="Pfam" id="PF02578">
    <property type="entry name" value="Cu-oxidase_4"/>
    <property type="match status" value="1"/>
</dbReference>
<dbReference type="PANTHER" id="PTHR30616:SF2">
    <property type="entry name" value="PURINE NUCLEOSIDE PHOSPHORYLASE LACC1"/>
    <property type="match status" value="1"/>
</dbReference>
<evidence type="ECO:0000256" key="10">
    <source>
        <dbReference type="RuleBase" id="RU361274"/>
    </source>
</evidence>
<accession>A0A3D8J679</accession>
<evidence type="ECO:0000256" key="7">
    <source>
        <dbReference type="ARBA" id="ARBA00047989"/>
    </source>
</evidence>
<evidence type="ECO:0000256" key="5">
    <source>
        <dbReference type="ARBA" id="ARBA00022801"/>
    </source>
</evidence>
<evidence type="ECO:0000256" key="9">
    <source>
        <dbReference type="ARBA" id="ARBA00049893"/>
    </source>
</evidence>
<dbReference type="EMBL" id="NXLX01000018">
    <property type="protein sequence ID" value="RDU72626.1"/>
    <property type="molecule type" value="Genomic_DNA"/>
</dbReference>
<proteinExistence type="inferred from homology"/>
<evidence type="ECO:0000313" key="11">
    <source>
        <dbReference type="EMBL" id="RDU72626.1"/>
    </source>
</evidence>
<keyword evidence="4" id="KW-0479">Metal-binding</keyword>
<evidence type="ECO:0000256" key="2">
    <source>
        <dbReference type="ARBA" id="ARBA00007353"/>
    </source>
</evidence>
<dbReference type="GO" id="GO:0016787">
    <property type="term" value="F:hydrolase activity"/>
    <property type="evidence" value="ECO:0007669"/>
    <property type="project" value="UniProtKB-KW"/>
</dbReference>
<protein>
    <recommendedName>
        <fullName evidence="10">Purine nucleoside phosphorylase</fullName>
    </recommendedName>
</protein>
<comment type="catalytic activity">
    <reaction evidence="1">
        <text>inosine + phosphate = alpha-D-ribose 1-phosphate + hypoxanthine</text>
        <dbReference type="Rhea" id="RHEA:27646"/>
        <dbReference type="ChEBI" id="CHEBI:17368"/>
        <dbReference type="ChEBI" id="CHEBI:17596"/>
        <dbReference type="ChEBI" id="CHEBI:43474"/>
        <dbReference type="ChEBI" id="CHEBI:57720"/>
        <dbReference type="EC" id="2.4.2.1"/>
    </reaction>
    <physiologicalReaction direction="left-to-right" evidence="1">
        <dbReference type="Rhea" id="RHEA:27647"/>
    </physiologicalReaction>
</comment>
<dbReference type="SUPFAM" id="SSF64438">
    <property type="entry name" value="CNF1/YfiH-like putative cysteine hydrolases"/>
    <property type="match status" value="1"/>
</dbReference>
<dbReference type="CDD" id="cd16833">
    <property type="entry name" value="YfiH"/>
    <property type="match status" value="1"/>
</dbReference>
<gene>
    <name evidence="11" type="primary">pgeF</name>
    <name evidence="11" type="ORF">CQA57_06580</name>
</gene>
<dbReference type="GO" id="GO:0005507">
    <property type="term" value="F:copper ion binding"/>
    <property type="evidence" value="ECO:0007669"/>
    <property type="project" value="TreeGrafter"/>
</dbReference>
<dbReference type="InterPro" id="IPR003730">
    <property type="entry name" value="Cu_polyphenol_OxRdtase"/>
</dbReference>
<dbReference type="RefSeq" id="WP_115579444.1">
    <property type="nucleotide sequence ID" value="NZ_NXLX01000018.1"/>
</dbReference>
<dbReference type="Gene3D" id="3.60.140.10">
    <property type="entry name" value="CNF1/YfiH-like putative cysteine hydrolases"/>
    <property type="match status" value="1"/>
</dbReference>
<keyword evidence="3" id="KW-0808">Transferase</keyword>
<sequence>MVTNKKLFFYSSKQSQIFKHTQIDFIVTSRENGFSKKEFSSFNLAYHVSDNNKSVTKNREKIKNIFHANKPLIWLNQIHSDIIKTYPNKNPQAFCQTGDAIICKDKKVKAMIMIADCIPVCIFDSKKNIFALIHAGREGLFKNIIPKTLEKMSKNYRSNCEDLLVFIGPCIQKCCYEIQADILNKLQELFPESFKHFISQKNNKTYLDLPMLLKIQLIAQGISQHNIEELLICTKEETKLFSYRKSKKTGRFALIASLK</sequence>
<dbReference type="GO" id="GO:0017061">
    <property type="term" value="F:S-methyl-5-thioadenosine phosphorylase activity"/>
    <property type="evidence" value="ECO:0007669"/>
    <property type="project" value="UniProtKB-EC"/>
</dbReference>
<dbReference type="Proteomes" id="UP000256695">
    <property type="component" value="Unassembled WGS sequence"/>
</dbReference>
<evidence type="ECO:0000256" key="1">
    <source>
        <dbReference type="ARBA" id="ARBA00000553"/>
    </source>
</evidence>
<dbReference type="OrthoDB" id="4279at2"/>
<evidence type="ECO:0000313" key="12">
    <source>
        <dbReference type="Proteomes" id="UP000256695"/>
    </source>
</evidence>
<evidence type="ECO:0000256" key="4">
    <source>
        <dbReference type="ARBA" id="ARBA00022723"/>
    </source>
</evidence>
<evidence type="ECO:0000256" key="8">
    <source>
        <dbReference type="ARBA" id="ARBA00048968"/>
    </source>
</evidence>
<dbReference type="InterPro" id="IPR038371">
    <property type="entry name" value="Cu_polyphenol_OxRdtase_sf"/>
</dbReference>
<keyword evidence="12" id="KW-1185">Reference proteome</keyword>
<dbReference type="AlphaFoldDB" id="A0A3D8J679"/>
<keyword evidence="6" id="KW-0862">Zinc</keyword>
<keyword evidence="5" id="KW-0378">Hydrolase</keyword>
<name>A0A3D8J679_9HELI</name>
<reference evidence="11 12" key="1">
    <citation type="submission" date="2018-04" db="EMBL/GenBank/DDBJ databases">
        <title>Novel Campyloabacter and Helicobacter Species and Strains.</title>
        <authorList>
            <person name="Mannion A.J."/>
            <person name="Shen Z."/>
            <person name="Fox J.G."/>
        </authorList>
    </citation>
    <scope>NUCLEOTIDE SEQUENCE [LARGE SCALE GENOMIC DNA]</scope>
    <source>
        <strain evidence="11 12">MIT 04-9362</strain>
    </source>
</reference>
<organism evidence="11 12">
    <name type="scientific">Helicobacter anseris</name>
    <dbReference type="NCBI Taxonomy" id="375926"/>
    <lineage>
        <taxon>Bacteria</taxon>
        <taxon>Pseudomonadati</taxon>
        <taxon>Campylobacterota</taxon>
        <taxon>Epsilonproteobacteria</taxon>
        <taxon>Campylobacterales</taxon>
        <taxon>Helicobacteraceae</taxon>
        <taxon>Helicobacter</taxon>
    </lineage>
</organism>
<dbReference type="InterPro" id="IPR011324">
    <property type="entry name" value="Cytotoxic_necrot_fac-like_cat"/>
</dbReference>
<comment type="catalytic activity">
    <reaction evidence="9">
        <text>S-methyl-5'-thioadenosine + phosphate = 5-(methylsulfanyl)-alpha-D-ribose 1-phosphate + adenine</text>
        <dbReference type="Rhea" id="RHEA:11852"/>
        <dbReference type="ChEBI" id="CHEBI:16708"/>
        <dbReference type="ChEBI" id="CHEBI:17509"/>
        <dbReference type="ChEBI" id="CHEBI:43474"/>
        <dbReference type="ChEBI" id="CHEBI:58533"/>
        <dbReference type="EC" id="2.4.2.28"/>
    </reaction>
    <physiologicalReaction direction="left-to-right" evidence="9">
        <dbReference type="Rhea" id="RHEA:11853"/>
    </physiologicalReaction>
</comment>
<evidence type="ECO:0000256" key="6">
    <source>
        <dbReference type="ARBA" id="ARBA00022833"/>
    </source>
</evidence>
<comment type="caution">
    <text evidence="11">The sequence shown here is derived from an EMBL/GenBank/DDBJ whole genome shotgun (WGS) entry which is preliminary data.</text>
</comment>
<comment type="catalytic activity">
    <reaction evidence="8">
        <text>adenosine + phosphate = alpha-D-ribose 1-phosphate + adenine</text>
        <dbReference type="Rhea" id="RHEA:27642"/>
        <dbReference type="ChEBI" id="CHEBI:16335"/>
        <dbReference type="ChEBI" id="CHEBI:16708"/>
        <dbReference type="ChEBI" id="CHEBI:43474"/>
        <dbReference type="ChEBI" id="CHEBI:57720"/>
        <dbReference type="EC" id="2.4.2.1"/>
    </reaction>
    <physiologicalReaction direction="left-to-right" evidence="8">
        <dbReference type="Rhea" id="RHEA:27643"/>
    </physiologicalReaction>
</comment>